<keyword evidence="2" id="KW-0862">Zinc</keyword>
<feature type="domain" description="Zn(2)-C6 fungal-type" evidence="8">
    <location>
        <begin position="30"/>
        <end position="58"/>
    </location>
</feature>
<dbReference type="PROSITE" id="PS50048">
    <property type="entry name" value="ZN2_CY6_FUNGAL_2"/>
    <property type="match status" value="1"/>
</dbReference>
<accession>A0A9W8PLP5</accession>
<keyword evidence="3" id="KW-0805">Transcription regulation</keyword>
<dbReference type="InterPro" id="IPR001138">
    <property type="entry name" value="Zn2Cys6_DnaBD"/>
</dbReference>
<proteinExistence type="predicted"/>
<dbReference type="InterPro" id="IPR036864">
    <property type="entry name" value="Zn2-C6_fun-type_DNA-bd_sf"/>
</dbReference>
<dbReference type="SMART" id="SM00066">
    <property type="entry name" value="GAL4"/>
    <property type="match status" value="1"/>
</dbReference>
<evidence type="ECO:0000256" key="6">
    <source>
        <dbReference type="ARBA" id="ARBA00023242"/>
    </source>
</evidence>
<evidence type="ECO:0000256" key="1">
    <source>
        <dbReference type="ARBA" id="ARBA00022723"/>
    </source>
</evidence>
<dbReference type="SUPFAM" id="SSF57701">
    <property type="entry name" value="Zn2/Cys6 DNA-binding domain"/>
    <property type="match status" value="1"/>
</dbReference>
<dbReference type="PROSITE" id="PS00463">
    <property type="entry name" value="ZN2_CY6_FUNGAL_1"/>
    <property type="match status" value="1"/>
</dbReference>
<evidence type="ECO:0000256" key="3">
    <source>
        <dbReference type="ARBA" id="ARBA00023015"/>
    </source>
</evidence>
<keyword evidence="6" id="KW-0539">Nucleus</keyword>
<evidence type="ECO:0000313" key="9">
    <source>
        <dbReference type="EMBL" id="KAJ4011069.1"/>
    </source>
</evidence>
<dbReference type="PANTHER" id="PTHR36206:SF13">
    <property type="entry name" value="TRANSCRIPTIONAL REGULATORY PROTEIN MOC3"/>
    <property type="match status" value="1"/>
</dbReference>
<evidence type="ECO:0000313" key="10">
    <source>
        <dbReference type="Proteomes" id="UP001152130"/>
    </source>
</evidence>
<evidence type="ECO:0000256" key="7">
    <source>
        <dbReference type="SAM" id="MobiDB-lite"/>
    </source>
</evidence>
<dbReference type="InterPro" id="IPR021858">
    <property type="entry name" value="Fun_TF"/>
</dbReference>
<organism evidence="9 10">
    <name type="scientific">Fusarium irregulare</name>
    <dbReference type="NCBI Taxonomy" id="2494466"/>
    <lineage>
        <taxon>Eukaryota</taxon>
        <taxon>Fungi</taxon>
        <taxon>Dikarya</taxon>
        <taxon>Ascomycota</taxon>
        <taxon>Pezizomycotina</taxon>
        <taxon>Sordariomycetes</taxon>
        <taxon>Hypocreomycetidae</taxon>
        <taxon>Hypocreales</taxon>
        <taxon>Nectriaceae</taxon>
        <taxon>Fusarium</taxon>
        <taxon>Fusarium incarnatum-equiseti species complex</taxon>
    </lineage>
</organism>
<dbReference type="CDD" id="cd00067">
    <property type="entry name" value="GAL4"/>
    <property type="match status" value="1"/>
</dbReference>
<gene>
    <name evidence="9" type="ORF">NW766_007701</name>
</gene>
<evidence type="ECO:0000259" key="8">
    <source>
        <dbReference type="PROSITE" id="PS50048"/>
    </source>
</evidence>
<dbReference type="GO" id="GO:0008270">
    <property type="term" value="F:zinc ion binding"/>
    <property type="evidence" value="ECO:0007669"/>
    <property type="project" value="InterPro"/>
</dbReference>
<protein>
    <recommendedName>
        <fullName evidence="8">Zn(2)-C6 fungal-type domain-containing protein</fullName>
    </recommendedName>
</protein>
<feature type="region of interest" description="Disordered" evidence="7">
    <location>
        <begin position="1"/>
        <end position="25"/>
    </location>
</feature>
<evidence type="ECO:0000256" key="2">
    <source>
        <dbReference type="ARBA" id="ARBA00022833"/>
    </source>
</evidence>
<reference evidence="9" key="1">
    <citation type="submission" date="2022-10" db="EMBL/GenBank/DDBJ databases">
        <title>Fusarium specimens isolated from Avocado Roots.</title>
        <authorList>
            <person name="Stajich J."/>
            <person name="Roper C."/>
            <person name="Heimlech-Rivalta G."/>
        </authorList>
    </citation>
    <scope>NUCLEOTIDE SEQUENCE</scope>
    <source>
        <strain evidence="9">CF00143</strain>
    </source>
</reference>
<dbReference type="GO" id="GO:0000981">
    <property type="term" value="F:DNA-binding transcription factor activity, RNA polymerase II-specific"/>
    <property type="evidence" value="ECO:0007669"/>
    <property type="project" value="InterPro"/>
</dbReference>
<dbReference type="GO" id="GO:0003677">
    <property type="term" value="F:DNA binding"/>
    <property type="evidence" value="ECO:0007669"/>
    <property type="project" value="UniProtKB-KW"/>
</dbReference>
<dbReference type="Pfam" id="PF11951">
    <property type="entry name" value="Fungal_trans_2"/>
    <property type="match status" value="1"/>
</dbReference>
<dbReference type="AlphaFoldDB" id="A0A9W8PLP5"/>
<comment type="caution">
    <text evidence="9">The sequence shown here is derived from an EMBL/GenBank/DDBJ whole genome shotgun (WGS) entry which is preliminary data.</text>
</comment>
<dbReference type="EMBL" id="JAPDHF010000011">
    <property type="protein sequence ID" value="KAJ4011069.1"/>
    <property type="molecule type" value="Genomic_DNA"/>
</dbReference>
<dbReference type="Gene3D" id="4.10.240.10">
    <property type="entry name" value="Zn(2)-C6 fungal-type DNA-binding domain"/>
    <property type="match status" value="1"/>
</dbReference>
<name>A0A9W8PLP5_9HYPO</name>
<dbReference type="PANTHER" id="PTHR36206">
    <property type="entry name" value="ASPERCRYPTIN BIOSYNTHESIS CLUSTER-SPECIFIC TRANSCRIPTION REGULATOR ATNN-RELATED"/>
    <property type="match status" value="1"/>
</dbReference>
<dbReference type="InterPro" id="IPR052360">
    <property type="entry name" value="Transcr_Regulatory_Proteins"/>
</dbReference>
<keyword evidence="5" id="KW-0804">Transcription</keyword>
<dbReference type="Proteomes" id="UP001152130">
    <property type="component" value="Unassembled WGS sequence"/>
</dbReference>
<sequence length="577" mass="65245">MSMQLIRPEDEDQVSGPKRRRAYHKKSRTGCKTCKTRRVRCDETRPSCQRCTSNGRTCEGYKNNIDESTDPSTPALYRQSGGPGTIIAPPKLLIPRKSPGEIRSYNYFLEVTGPALSGLFDAEFWCRELPKICVADPALWHAVVALGSIHEACGYGDREPESKPQYALCLQQYSAAVSTLRDTGSHRSTDRWRAIIASAIFTCIYVIQGLYKQALTIHAAAGCNLIREIETEQDVNRPQPITRGQHDTLSSTPINLTQVKDLLFDFEMLAQTFKSGGYADGRNAASLGRTDSYGYWRFYKSPIISPEHPRHLVAAFLTRARRAAESLQNGLGLWWQENRDDTHGLYGTDKSTVVACYEKLLARQVAHTRCYRELQKTLRKFQKHLDLRDLVIELDMLELIQLTNSLYLLSDPEQPDPIIRQAKIPLVADRIVKLSEIVLAQSAPSPGTLFLAPVPLTSGPLFLIAQSGFSQSSRKRAMELLRRPRLEGFWEPAMSASLAEAMWTREQELWRQAQSGDKYVSAEEIEFGFVHDEIPLPYRVCSVRCQFSDKKREALVTIVTQIEEQNGIAPVQRIIHW</sequence>
<evidence type="ECO:0000256" key="5">
    <source>
        <dbReference type="ARBA" id="ARBA00023163"/>
    </source>
</evidence>
<dbReference type="Pfam" id="PF00172">
    <property type="entry name" value="Zn_clus"/>
    <property type="match status" value="1"/>
</dbReference>
<keyword evidence="10" id="KW-1185">Reference proteome</keyword>
<keyword evidence="1" id="KW-0479">Metal-binding</keyword>
<keyword evidence="4" id="KW-0238">DNA-binding</keyword>
<evidence type="ECO:0000256" key="4">
    <source>
        <dbReference type="ARBA" id="ARBA00023125"/>
    </source>
</evidence>